<feature type="compositionally biased region" description="Low complexity" evidence="1">
    <location>
        <begin position="391"/>
        <end position="404"/>
    </location>
</feature>
<evidence type="ECO:0000256" key="1">
    <source>
        <dbReference type="SAM" id="MobiDB-lite"/>
    </source>
</evidence>
<name>A0A246RL48_9ACTN</name>
<reference evidence="3 4" key="1">
    <citation type="submission" date="2017-03" db="EMBL/GenBank/DDBJ databases">
        <title>Whole genome sequence of Micromonospora wenchangensis, isolated from mangrove soil.</title>
        <authorList>
            <person name="Yang H."/>
        </authorList>
    </citation>
    <scope>NUCLEOTIDE SEQUENCE [LARGE SCALE GENOMIC DNA]</scope>
    <source>
        <strain evidence="3 4">CCTCC AA 2012002</strain>
    </source>
</reference>
<dbReference type="AlphaFoldDB" id="A0A246RL48"/>
<dbReference type="InterPro" id="IPR037176">
    <property type="entry name" value="Osmotin/thaumatin-like_sf"/>
</dbReference>
<dbReference type="InterPro" id="IPR032477">
    <property type="entry name" value="Glyco_hydro_64"/>
</dbReference>
<sequence>MRTPRSWATALAAIAIAGATTLGLTTAPTRAVGPSPLPLTVTNSTGRAEAVHLYLLGVDLASGRLGYVTAGGVFTPWPAGGQPPTPAPDVAIAGPANGGSVTLRVPRGLSGRVYFSFGQKLRFSLTPDGLVQPAPWAAGDPNRDILFDWSEFTYNDAGLWLNSTQVDMFAVPHAVSVTGASGTTRRAGQLVNGGRQAVIDAVRAQPGWADTVQTRSDGTVLRVLSPGKAVDAGRFASGYLDPYIDAAWRSYTTRTLTVTPFTDRPDVRYLGRTAGTTMTFTDPAGRQVATFTRPTSSDVWDCDGALAAPNDQVVGPIARTLCAALHRTTLDTITTQPGGSPADFYRGTLTNHYSRIIHQHMVDGRAYGFAFDDVLAQESLVHDGDPRAAGLTLTPFTGTTTPTPTAGPTPTASPTPSPGQPWNATRHLQADGTLAGTTGPAGTVTLAAANGNHDGTPTNARVFTARGLTGTWTGAATTFDLAVDAGTAVGDGVQARVSYDLTGDGTADRVETYAYFATDPVPGVERYRQTQGLRSATGTLGNLRGGTVTVQVWNAIGGTPTTLGVGDASRVVLPFTG</sequence>
<evidence type="ECO:0000259" key="2">
    <source>
        <dbReference type="PROSITE" id="PS52006"/>
    </source>
</evidence>
<feature type="domain" description="GH64" evidence="2">
    <location>
        <begin position="34"/>
        <end position="395"/>
    </location>
</feature>
<protein>
    <recommendedName>
        <fullName evidence="2">GH64 domain-containing protein</fullName>
    </recommendedName>
</protein>
<proteinExistence type="predicted"/>
<dbReference type="Pfam" id="PF16483">
    <property type="entry name" value="Glyco_hydro_64"/>
    <property type="match status" value="1"/>
</dbReference>
<dbReference type="Proteomes" id="UP000197174">
    <property type="component" value="Unassembled WGS sequence"/>
</dbReference>
<gene>
    <name evidence="3" type="ORF">B5D80_18765</name>
</gene>
<feature type="compositionally biased region" description="Pro residues" evidence="1">
    <location>
        <begin position="405"/>
        <end position="419"/>
    </location>
</feature>
<dbReference type="RefSeq" id="WP_088645185.1">
    <property type="nucleotide sequence ID" value="NZ_MZMV01000031.1"/>
</dbReference>
<dbReference type="PROSITE" id="PS52006">
    <property type="entry name" value="GH64"/>
    <property type="match status" value="1"/>
</dbReference>
<dbReference type="InterPro" id="IPR042517">
    <property type="entry name" value="Glyco_hydro_64_N_2"/>
</dbReference>
<dbReference type="Gene3D" id="3.30.920.50">
    <property type="entry name" value="Beta-1,3-glucanase, C-terminal domain"/>
    <property type="match status" value="1"/>
</dbReference>
<keyword evidence="4" id="KW-1185">Reference proteome</keyword>
<organism evidence="3 4">
    <name type="scientific">Micromonospora wenchangensis</name>
    <dbReference type="NCBI Taxonomy" id="1185415"/>
    <lineage>
        <taxon>Bacteria</taxon>
        <taxon>Bacillati</taxon>
        <taxon>Actinomycetota</taxon>
        <taxon>Actinomycetes</taxon>
        <taxon>Micromonosporales</taxon>
        <taxon>Micromonosporaceae</taxon>
        <taxon>Micromonospora</taxon>
    </lineage>
</organism>
<dbReference type="PANTHER" id="PTHR38165">
    <property type="match status" value="1"/>
</dbReference>
<evidence type="ECO:0000313" key="4">
    <source>
        <dbReference type="Proteomes" id="UP000197174"/>
    </source>
</evidence>
<dbReference type="EMBL" id="MZMV01000031">
    <property type="protein sequence ID" value="OWV05023.1"/>
    <property type="molecule type" value="Genomic_DNA"/>
</dbReference>
<dbReference type="Gene3D" id="2.60.110.10">
    <property type="entry name" value="Thaumatin"/>
    <property type="match status" value="1"/>
</dbReference>
<comment type="caution">
    <text evidence="3">The sequence shown here is derived from an EMBL/GenBank/DDBJ whole genome shotgun (WGS) entry which is preliminary data.</text>
</comment>
<feature type="region of interest" description="Disordered" evidence="1">
    <location>
        <begin position="391"/>
        <end position="425"/>
    </location>
</feature>
<dbReference type="PANTHER" id="PTHR38165:SF1">
    <property type="entry name" value="GLUCANASE B"/>
    <property type="match status" value="1"/>
</dbReference>
<evidence type="ECO:0000313" key="3">
    <source>
        <dbReference type="EMBL" id="OWV05023.1"/>
    </source>
</evidence>
<dbReference type="InterPro" id="IPR037398">
    <property type="entry name" value="Glyco_hydro_64_fam"/>
</dbReference>
<accession>A0A246RL48</accession>